<protein>
    <submittedName>
        <fullName evidence="2">Uncharacterized protein</fullName>
    </submittedName>
</protein>
<evidence type="ECO:0000256" key="1">
    <source>
        <dbReference type="SAM" id="SignalP"/>
    </source>
</evidence>
<gene>
    <name evidence="2" type="ORF">GHK45_23545</name>
</gene>
<proteinExistence type="predicted"/>
<keyword evidence="1" id="KW-0732">Signal</keyword>
<dbReference type="RefSeq" id="WP_153318649.1">
    <property type="nucleotide sequence ID" value="NZ_WISP01000172.1"/>
</dbReference>
<evidence type="ECO:0000313" key="2">
    <source>
        <dbReference type="EMBL" id="MQW06590.1"/>
    </source>
</evidence>
<feature type="chain" id="PRO_5025519575" evidence="1">
    <location>
        <begin position="27"/>
        <end position="100"/>
    </location>
</feature>
<sequence>MHSYRSMIFAGLALIACALAITPTAASVPIDPGINAPLSVLHDHQAPAVVDIAKAALTCEARNMPAPVALRSSFSSDHMTVASRSLTSGTVRFIELRRRC</sequence>
<accession>A0A6A7ZV58</accession>
<feature type="signal peptide" evidence="1">
    <location>
        <begin position="1"/>
        <end position="26"/>
    </location>
</feature>
<organism evidence="2">
    <name type="scientific">Rhizobium meliloti</name>
    <name type="common">Ensifer meliloti</name>
    <name type="synonym">Sinorhizobium meliloti</name>
    <dbReference type="NCBI Taxonomy" id="382"/>
    <lineage>
        <taxon>Bacteria</taxon>
        <taxon>Pseudomonadati</taxon>
        <taxon>Pseudomonadota</taxon>
        <taxon>Alphaproteobacteria</taxon>
        <taxon>Hyphomicrobiales</taxon>
        <taxon>Rhizobiaceae</taxon>
        <taxon>Sinorhizobium/Ensifer group</taxon>
        <taxon>Sinorhizobium</taxon>
    </lineage>
</organism>
<comment type="caution">
    <text evidence="2">The sequence shown here is derived from an EMBL/GenBank/DDBJ whole genome shotgun (WGS) entry which is preliminary data.</text>
</comment>
<dbReference type="PROSITE" id="PS51257">
    <property type="entry name" value="PROKAR_LIPOPROTEIN"/>
    <property type="match status" value="1"/>
</dbReference>
<dbReference type="EMBL" id="WISP01000172">
    <property type="protein sequence ID" value="MQW06590.1"/>
    <property type="molecule type" value="Genomic_DNA"/>
</dbReference>
<reference evidence="2" key="1">
    <citation type="journal article" date="2013" name="Genome Biol.">
        <title>Comparative genomics of the core and accessory genomes of 48 Sinorhizobium strains comprising five genospecies.</title>
        <authorList>
            <person name="Sugawara M."/>
            <person name="Epstein B."/>
            <person name="Badgley B.D."/>
            <person name="Unno T."/>
            <person name="Xu L."/>
            <person name="Reese J."/>
            <person name="Gyaneshwar P."/>
            <person name="Denny R."/>
            <person name="Mudge J."/>
            <person name="Bharti A.K."/>
            <person name="Farmer A.D."/>
            <person name="May G.D."/>
            <person name="Woodward J.E."/>
            <person name="Medigue C."/>
            <person name="Vallenet D."/>
            <person name="Lajus A."/>
            <person name="Rouy Z."/>
            <person name="Martinez-Vaz B."/>
            <person name="Tiffin P."/>
            <person name="Young N.D."/>
            <person name="Sadowsky M.J."/>
        </authorList>
    </citation>
    <scope>NUCLEOTIDE SEQUENCE</scope>
    <source>
        <strain evidence="2">M30</strain>
    </source>
</reference>
<name>A0A6A7ZV58_RHIML</name>
<dbReference type="AlphaFoldDB" id="A0A6A7ZV58"/>